<dbReference type="Pfam" id="PF00300">
    <property type="entry name" value="His_Phos_1"/>
    <property type="match status" value="1"/>
</dbReference>
<reference evidence="6 7" key="1">
    <citation type="submission" date="2020-06" db="EMBL/GenBank/DDBJ databases">
        <authorList>
            <person name="Kang J."/>
        </authorList>
    </citation>
    <scope>NUCLEOTIDE SEQUENCE [LARGE SCALE GENOMIC DNA]</scope>
    <source>
        <strain evidence="6 7">DCY120</strain>
    </source>
</reference>
<dbReference type="RefSeq" id="WP_176942671.1">
    <property type="nucleotide sequence ID" value="NZ_JABZEC010000004.1"/>
</dbReference>
<keyword evidence="1" id="KW-0324">Glycolysis</keyword>
<dbReference type="Proteomes" id="UP000563523">
    <property type="component" value="Unassembled WGS sequence"/>
</dbReference>
<accession>A0A850R3F4</accession>
<evidence type="ECO:0000256" key="4">
    <source>
        <dbReference type="PIRSR" id="PIRSR613078-2"/>
    </source>
</evidence>
<dbReference type="PROSITE" id="PS00175">
    <property type="entry name" value="PG_MUTASE"/>
    <property type="match status" value="1"/>
</dbReference>
<evidence type="ECO:0000256" key="1">
    <source>
        <dbReference type="ARBA" id="ARBA00023152"/>
    </source>
</evidence>
<keyword evidence="2" id="KW-0413">Isomerase</keyword>
<dbReference type="PANTHER" id="PTHR48100:SF1">
    <property type="entry name" value="HISTIDINE PHOSPHATASE FAMILY PROTEIN-RELATED"/>
    <property type="match status" value="1"/>
</dbReference>
<dbReference type="EMBL" id="JABZEC010000004">
    <property type="protein sequence ID" value="NVY96501.1"/>
    <property type="molecule type" value="Genomic_DNA"/>
</dbReference>
<dbReference type="InterPro" id="IPR013078">
    <property type="entry name" value="His_Pase_superF_clade-1"/>
</dbReference>
<feature type="binding site" evidence="4">
    <location>
        <begin position="82"/>
        <end position="85"/>
    </location>
    <ligand>
        <name>substrate</name>
    </ligand>
</feature>
<dbReference type="InterPro" id="IPR050275">
    <property type="entry name" value="PGM_Phosphatase"/>
</dbReference>
<name>A0A850R3F4_9LACO</name>
<proteinExistence type="predicted"/>
<evidence type="ECO:0000256" key="5">
    <source>
        <dbReference type="PIRSR" id="PIRSR613078-3"/>
    </source>
</evidence>
<feature type="binding site" evidence="4">
    <location>
        <begin position="8"/>
        <end position="15"/>
    </location>
    <ligand>
        <name>substrate</name>
    </ligand>
</feature>
<dbReference type="CDD" id="cd07067">
    <property type="entry name" value="HP_PGM_like"/>
    <property type="match status" value="1"/>
</dbReference>
<dbReference type="SMART" id="SM00855">
    <property type="entry name" value="PGAM"/>
    <property type="match status" value="1"/>
</dbReference>
<dbReference type="SUPFAM" id="SSF53254">
    <property type="entry name" value="Phosphoglycerate mutase-like"/>
    <property type="match status" value="1"/>
</dbReference>
<feature type="binding site" evidence="4">
    <location>
        <position position="59"/>
    </location>
    <ligand>
        <name>substrate</name>
    </ligand>
</feature>
<dbReference type="PANTHER" id="PTHR48100">
    <property type="entry name" value="BROAD-SPECIFICITY PHOSPHATASE YOR283W-RELATED"/>
    <property type="match status" value="1"/>
</dbReference>
<organism evidence="6 7">
    <name type="scientific">Bombilactobacillus apium</name>
    <dbReference type="NCBI Taxonomy" id="2675299"/>
    <lineage>
        <taxon>Bacteria</taxon>
        <taxon>Bacillati</taxon>
        <taxon>Bacillota</taxon>
        <taxon>Bacilli</taxon>
        <taxon>Lactobacillales</taxon>
        <taxon>Lactobacillaceae</taxon>
        <taxon>Bombilactobacillus</taxon>
    </lineage>
</organism>
<dbReference type="GO" id="GO:0016791">
    <property type="term" value="F:phosphatase activity"/>
    <property type="evidence" value="ECO:0007669"/>
    <property type="project" value="TreeGrafter"/>
</dbReference>
<feature type="active site" description="Tele-phosphohistidine intermediate" evidence="3">
    <location>
        <position position="9"/>
    </location>
</feature>
<dbReference type="InterPro" id="IPR029033">
    <property type="entry name" value="His_PPase_superfam"/>
</dbReference>
<evidence type="ECO:0000313" key="7">
    <source>
        <dbReference type="Proteomes" id="UP000563523"/>
    </source>
</evidence>
<gene>
    <name evidence="6" type="ORF">HU830_04865</name>
</gene>
<feature type="site" description="Transition state stabilizer" evidence="5">
    <location>
        <position position="151"/>
    </location>
</feature>
<dbReference type="GO" id="GO:0005737">
    <property type="term" value="C:cytoplasm"/>
    <property type="evidence" value="ECO:0007669"/>
    <property type="project" value="TreeGrafter"/>
</dbReference>
<sequence>MINVYVVRHGQTDTNKSKKINGATTDLPLNDTGIAEAQALRASWDPKKIDYVYSSPLIRAVQTANIIMDQPDQLEIDDRLTELNYGSWDGAYVPPLKEKYPQAFDGFGYLNDQYSNYCTGEGYAHLAQRLAPFWQDLVSQHAGQNVLVVCHGAVSRALVQNALQVPKIMQIVQMKNTGVVNLAYDETEKFTSMRYYNRLAPADFFLD</sequence>
<feature type="active site" description="Proton donor/acceptor" evidence="3">
    <location>
        <position position="82"/>
    </location>
</feature>
<keyword evidence="7" id="KW-1185">Reference proteome</keyword>
<dbReference type="InterPro" id="IPR001345">
    <property type="entry name" value="PG/BPGM_mutase_AS"/>
</dbReference>
<evidence type="ECO:0000256" key="2">
    <source>
        <dbReference type="ARBA" id="ARBA00023235"/>
    </source>
</evidence>
<dbReference type="AlphaFoldDB" id="A0A850R3F4"/>
<dbReference type="Gene3D" id="3.40.50.1240">
    <property type="entry name" value="Phosphoglycerate mutase-like"/>
    <property type="match status" value="1"/>
</dbReference>
<evidence type="ECO:0000313" key="6">
    <source>
        <dbReference type="EMBL" id="NVY96501.1"/>
    </source>
</evidence>
<comment type="caution">
    <text evidence="6">The sequence shown here is derived from an EMBL/GenBank/DDBJ whole genome shotgun (WGS) entry which is preliminary data.</text>
</comment>
<evidence type="ECO:0000256" key="3">
    <source>
        <dbReference type="PIRSR" id="PIRSR613078-1"/>
    </source>
</evidence>
<protein>
    <submittedName>
        <fullName evidence="6">Histidine phosphatase family protein</fullName>
    </submittedName>
</protein>